<evidence type="ECO:0000313" key="3">
    <source>
        <dbReference type="Proteomes" id="UP000499080"/>
    </source>
</evidence>
<name>A0A4Y1ZQC5_ARAVE</name>
<evidence type="ECO:0000313" key="2">
    <source>
        <dbReference type="EMBL" id="GBL62776.1"/>
    </source>
</evidence>
<evidence type="ECO:0000256" key="1">
    <source>
        <dbReference type="SAM" id="Phobius"/>
    </source>
</evidence>
<feature type="transmembrane region" description="Helical" evidence="1">
    <location>
        <begin position="35"/>
        <end position="62"/>
    </location>
</feature>
<organism evidence="2 3">
    <name type="scientific">Araneus ventricosus</name>
    <name type="common">Orbweaver spider</name>
    <name type="synonym">Epeira ventricosa</name>
    <dbReference type="NCBI Taxonomy" id="182803"/>
    <lineage>
        <taxon>Eukaryota</taxon>
        <taxon>Metazoa</taxon>
        <taxon>Ecdysozoa</taxon>
        <taxon>Arthropoda</taxon>
        <taxon>Chelicerata</taxon>
        <taxon>Arachnida</taxon>
        <taxon>Araneae</taxon>
        <taxon>Araneomorphae</taxon>
        <taxon>Entelegynae</taxon>
        <taxon>Araneoidea</taxon>
        <taxon>Araneidae</taxon>
        <taxon>Araneus</taxon>
    </lineage>
</organism>
<comment type="caution">
    <text evidence="2">The sequence shown here is derived from an EMBL/GenBank/DDBJ whole genome shotgun (WGS) entry which is preliminary data.</text>
</comment>
<sequence length="104" mass="11814">MGWHTNCTIARGIAVMMTQQTKRCREVMLLLGHKIYSSAVIISVNGIRGMILLFPLLIMFGLKNDKISVMSYLLVWKSKEEEEEEAEAGVRSFDTILASRSLRH</sequence>
<protein>
    <submittedName>
        <fullName evidence="2">Uncharacterized protein</fullName>
    </submittedName>
</protein>
<dbReference type="AlphaFoldDB" id="A0A4Y1ZQC5"/>
<keyword evidence="3" id="KW-1185">Reference proteome</keyword>
<keyword evidence="1" id="KW-0472">Membrane</keyword>
<keyword evidence="1" id="KW-0812">Transmembrane</keyword>
<keyword evidence="1" id="KW-1133">Transmembrane helix</keyword>
<proteinExistence type="predicted"/>
<accession>A0A4Y1ZQC5</accession>
<dbReference type="EMBL" id="BGPR01076823">
    <property type="protein sequence ID" value="GBL62776.1"/>
    <property type="molecule type" value="Genomic_DNA"/>
</dbReference>
<dbReference type="Proteomes" id="UP000499080">
    <property type="component" value="Unassembled WGS sequence"/>
</dbReference>
<reference evidence="2 3" key="1">
    <citation type="journal article" date="2019" name="Sci. Rep.">
        <title>Orb-weaving spider Araneus ventricosus genome elucidates the spidroin gene catalogue.</title>
        <authorList>
            <person name="Kono N."/>
            <person name="Nakamura H."/>
            <person name="Ohtoshi R."/>
            <person name="Moran D.A.P."/>
            <person name="Shinohara A."/>
            <person name="Yoshida Y."/>
            <person name="Fujiwara M."/>
            <person name="Mori M."/>
            <person name="Tomita M."/>
            <person name="Arakawa K."/>
        </authorList>
    </citation>
    <scope>NUCLEOTIDE SEQUENCE [LARGE SCALE GENOMIC DNA]</scope>
</reference>
<gene>
    <name evidence="2" type="ORF">AVEN_124221_1</name>
</gene>